<reference evidence="1 2" key="1">
    <citation type="journal article" date="2014" name="Nature">
        <title>The genome of the recently domesticated crop plant sugar beet (Beta vulgaris).</title>
        <authorList>
            <person name="Dohm J.C."/>
            <person name="Minoche A.E."/>
            <person name="Holtgrawe D."/>
            <person name="Capella-Gutierrez S."/>
            <person name="Zakrzewski F."/>
            <person name="Tafer H."/>
            <person name="Rupp O."/>
            <person name="Sorensen T.R."/>
            <person name="Stracke R."/>
            <person name="Reinhardt R."/>
            <person name="Goesmann A."/>
            <person name="Kraft T."/>
            <person name="Schulz B."/>
            <person name="Stadler P.F."/>
            <person name="Schmidt T."/>
            <person name="Gabaldon T."/>
            <person name="Lehrach H."/>
            <person name="Weisshaar B."/>
            <person name="Himmelbauer H."/>
        </authorList>
    </citation>
    <scope>NUCLEOTIDE SEQUENCE [LARGE SCALE GENOMIC DNA]</scope>
    <source>
        <tissue evidence="1">Taproot</tissue>
    </source>
</reference>
<sequence>MKSSYLDQRPLRVLSTIILPNIAKPRFPTSCQYQIRVVSYVRESTILKQENKQRKCRHIKIQLYTRDHKKASPSSSFWTK</sequence>
<gene>
    <name evidence="1" type="ORF">BVRB_9g224790</name>
</gene>
<dbReference type="EMBL" id="KQ090377">
    <property type="protein sequence ID" value="KMS96485.1"/>
    <property type="molecule type" value="Genomic_DNA"/>
</dbReference>
<evidence type="ECO:0000313" key="2">
    <source>
        <dbReference type="Proteomes" id="UP000035740"/>
    </source>
</evidence>
<protein>
    <submittedName>
        <fullName evidence="1">Uncharacterized protein</fullName>
    </submittedName>
</protein>
<proteinExistence type="predicted"/>
<dbReference type="AlphaFoldDB" id="A0A0J8E059"/>
<dbReference type="Gramene" id="KMS96485">
    <property type="protein sequence ID" value="KMS96485"/>
    <property type="gene ID" value="BVRB_9g224790"/>
</dbReference>
<name>A0A0J8E059_BETVV</name>
<accession>A0A0J8E059</accession>
<organism evidence="1 2">
    <name type="scientific">Beta vulgaris subsp. vulgaris</name>
    <name type="common">Beet</name>
    <dbReference type="NCBI Taxonomy" id="3555"/>
    <lineage>
        <taxon>Eukaryota</taxon>
        <taxon>Viridiplantae</taxon>
        <taxon>Streptophyta</taxon>
        <taxon>Embryophyta</taxon>
        <taxon>Tracheophyta</taxon>
        <taxon>Spermatophyta</taxon>
        <taxon>Magnoliopsida</taxon>
        <taxon>eudicotyledons</taxon>
        <taxon>Gunneridae</taxon>
        <taxon>Pentapetalae</taxon>
        <taxon>Caryophyllales</taxon>
        <taxon>Chenopodiaceae</taxon>
        <taxon>Betoideae</taxon>
        <taxon>Beta</taxon>
    </lineage>
</organism>
<keyword evidence="2" id="KW-1185">Reference proteome</keyword>
<evidence type="ECO:0000313" key="1">
    <source>
        <dbReference type="EMBL" id="KMS96485.1"/>
    </source>
</evidence>
<dbReference type="Proteomes" id="UP000035740">
    <property type="component" value="Unassembled WGS sequence"/>
</dbReference>